<accession>A0A4V2RWR2</accession>
<keyword evidence="2" id="KW-1185">Reference proteome</keyword>
<comment type="caution">
    <text evidence="1">The sequence shown here is derived from an EMBL/GenBank/DDBJ whole genome shotgun (WGS) entry which is preliminary data.</text>
</comment>
<proteinExistence type="predicted"/>
<organism evidence="1 2">
    <name type="scientific">Natronoflexus pectinivorans</name>
    <dbReference type="NCBI Taxonomy" id="682526"/>
    <lineage>
        <taxon>Bacteria</taxon>
        <taxon>Pseudomonadati</taxon>
        <taxon>Bacteroidota</taxon>
        <taxon>Bacteroidia</taxon>
        <taxon>Marinilabiliales</taxon>
        <taxon>Marinilabiliaceae</taxon>
        <taxon>Natronoflexus</taxon>
    </lineage>
</organism>
<dbReference type="Proteomes" id="UP000295221">
    <property type="component" value="Unassembled WGS sequence"/>
</dbReference>
<name>A0A4V2RWR2_9BACT</name>
<dbReference type="AlphaFoldDB" id="A0A4V2RWR2"/>
<evidence type="ECO:0000313" key="2">
    <source>
        <dbReference type="Proteomes" id="UP000295221"/>
    </source>
</evidence>
<protein>
    <submittedName>
        <fullName evidence="1">Uncharacterized protein</fullName>
    </submittedName>
</protein>
<reference evidence="1 2" key="1">
    <citation type="submission" date="2019-03" db="EMBL/GenBank/DDBJ databases">
        <title>Genomic Encyclopedia of Type Strains, Phase IV (KMG-IV): sequencing the most valuable type-strain genomes for metagenomic binning, comparative biology and taxonomic classification.</title>
        <authorList>
            <person name="Goeker M."/>
        </authorList>
    </citation>
    <scope>NUCLEOTIDE SEQUENCE [LARGE SCALE GENOMIC DNA]</scope>
    <source>
        <strain evidence="1 2">DSM 24179</strain>
    </source>
</reference>
<dbReference type="EMBL" id="SLWK01000002">
    <property type="protein sequence ID" value="TCO09691.1"/>
    <property type="molecule type" value="Genomic_DNA"/>
</dbReference>
<gene>
    <name evidence="1" type="ORF">EV194_102117</name>
</gene>
<sequence>MLVSMTKSYKRGNKNELTTFRFNLKSKIIATNIEQTERIVNMF</sequence>
<evidence type="ECO:0000313" key="1">
    <source>
        <dbReference type="EMBL" id="TCO09691.1"/>
    </source>
</evidence>